<name>A0A517V7W1_9PLAN</name>
<evidence type="ECO:0000313" key="3">
    <source>
        <dbReference type="Proteomes" id="UP000316855"/>
    </source>
</evidence>
<reference evidence="2 3" key="1">
    <citation type="submission" date="2019-02" db="EMBL/GenBank/DDBJ databases">
        <title>Deep-cultivation of Planctomycetes and their phenomic and genomic characterization uncovers novel biology.</title>
        <authorList>
            <person name="Wiegand S."/>
            <person name="Jogler M."/>
            <person name="Boedeker C."/>
            <person name="Pinto D."/>
            <person name="Vollmers J."/>
            <person name="Rivas-Marin E."/>
            <person name="Kohn T."/>
            <person name="Peeters S.H."/>
            <person name="Heuer A."/>
            <person name="Rast P."/>
            <person name="Oberbeckmann S."/>
            <person name="Bunk B."/>
            <person name="Jeske O."/>
            <person name="Meyerdierks A."/>
            <person name="Storesund J.E."/>
            <person name="Kallscheuer N."/>
            <person name="Luecker S."/>
            <person name="Lage O.M."/>
            <person name="Pohl T."/>
            <person name="Merkel B.J."/>
            <person name="Hornburger P."/>
            <person name="Mueller R.-W."/>
            <person name="Bruemmer F."/>
            <person name="Labrenz M."/>
            <person name="Spormann A.M."/>
            <person name="Op den Camp H."/>
            <person name="Overmann J."/>
            <person name="Amann R."/>
            <person name="Jetten M.S.M."/>
            <person name="Mascher T."/>
            <person name="Medema M.H."/>
            <person name="Devos D.P."/>
            <person name="Kaster A.-K."/>
            <person name="Ovreas L."/>
            <person name="Rohde M."/>
            <person name="Galperin M.Y."/>
            <person name="Jogler C."/>
        </authorList>
    </citation>
    <scope>NUCLEOTIDE SEQUENCE [LARGE SCALE GENOMIC DNA]</scope>
    <source>
        <strain evidence="2 3">Pan161</strain>
    </source>
</reference>
<feature type="compositionally biased region" description="Basic and acidic residues" evidence="1">
    <location>
        <begin position="72"/>
        <end position="93"/>
    </location>
</feature>
<dbReference type="OrthoDB" id="283452at2"/>
<organism evidence="2 3">
    <name type="scientific">Gimesia algae</name>
    <dbReference type="NCBI Taxonomy" id="2527971"/>
    <lineage>
        <taxon>Bacteria</taxon>
        <taxon>Pseudomonadati</taxon>
        <taxon>Planctomycetota</taxon>
        <taxon>Planctomycetia</taxon>
        <taxon>Planctomycetales</taxon>
        <taxon>Planctomycetaceae</taxon>
        <taxon>Gimesia</taxon>
    </lineage>
</organism>
<proteinExistence type="predicted"/>
<keyword evidence="3" id="KW-1185">Reference proteome</keyword>
<protein>
    <submittedName>
        <fullName evidence="2">Uncharacterized protein</fullName>
    </submittedName>
</protein>
<dbReference type="KEGG" id="gax:Pan161_07150"/>
<dbReference type="AlphaFoldDB" id="A0A517V7W1"/>
<sequence length="164" mass="19260">MEYDPISHVTCRLQQESGRKLILNQLEQSQTYAGMLEGVPDKKANDWGIDVDLRRAAHREYTLGEPHLISPRRRDYQHEPGDREQARERRSNYPEEWEMDPEWIPLICCIGCFKSFPPAHDQEKDGSCLTVVWYQDDYALPIDAEVLQSLKQLDWDCLATDFEY</sequence>
<feature type="region of interest" description="Disordered" evidence="1">
    <location>
        <begin position="64"/>
        <end position="93"/>
    </location>
</feature>
<dbReference type="Proteomes" id="UP000316855">
    <property type="component" value="Chromosome"/>
</dbReference>
<evidence type="ECO:0000256" key="1">
    <source>
        <dbReference type="SAM" id="MobiDB-lite"/>
    </source>
</evidence>
<evidence type="ECO:0000313" key="2">
    <source>
        <dbReference type="EMBL" id="QDT89090.1"/>
    </source>
</evidence>
<accession>A0A517V7W1</accession>
<dbReference type="EMBL" id="CP036343">
    <property type="protein sequence ID" value="QDT89090.1"/>
    <property type="molecule type" value="Genomic_DNA"/>
</dbReference>
<dbReference type="RefSeq" id="WP_145224195.1">
    <property type="nucleotide sequence ID" value="NZ_CP036343.1"/>
</dbReference>
<gene>
    <name evidence="2" type="ORF">Pan161_07150</name>
</gene>